<evidence type="ECO:0000313" key="3">
    <source>
        <dbReference type="Proteomes" id="UP000326837"/>
    </source>
</evidence>
<feature type="region of interest" description="Disordered" evidence="1">
    <location>
        <begin position="1"/>
        <end position="20"/>
    </location>
</feature>
<dbReference type="Proteomes" id="UP000326837">
    <property type="component" value="Chromosome"/>
</dbReference>
<protein>
    <submittedName>
        <fullName evidence="2">Uncharacterized protein</fullName>
    </submittedName>
</protein>
<dbReference type="KEGG" id="lpav:PLANPX_0049"/>
<sequence length="60" mass="6864">MAGIHEIVRETPKVKRPPLQPSELLPELRRRVGRFEEFASLNRELTNLVEARLQELAASA</sequence>
<gene>
    <name evidence="2" type="ORF">PLANPX_0049</name>
</gene>
<evidence type="ECO:0000256" key="1">
    <source>
        <dbReference type="SAM" id="MobiDB-lite"/>
    </source>
</evidence>
<organism evidence="2 3">
    <name type="scientific">Lacipirellula parvula</name>
    <dbReference type="NCBI Taxonomy" id="2650471"/>
    <lineage>
        <taxon>Bacteria</taxon>
        <taxon>Pseudomonadati</taxon>
        <taxon>Planctomycetota</taxon>
        <taxon>Planctomycetia</taxon>
        <taxon>Pirellulales</taxon>
        <taxon>Lacipirellulaceae</taxon>
        <taxon>Lacipirellula</taxon>
    </lineage>
</organism>
<keyword evidence="3" id="KW-1185">Reference proteome</keyword>
<dbReference type="EMBL" id="AP021861">
    <property type="protein sequence ID" value="BBO30437.1"/>
    <property type="molecule type" value="Genomic_DNA"/>
</dbReference>
<reference evidence="3" key="1">
    <citation type="submission" date="2019-10" db="EMBL/GenBank/DDBJ databases">
        <title>Lacipirellula parvula gen. nov., sp. nov., representing a lineage of planctomycetes widespread in freshwater anoxic habitats, and description of the family Lacipirellulaceae.</title>
        <authorList>
            <person name="Dedysh S.N."/>
            <person name="Kulichevskaya I.S."/>
            <person name="Beletsky A.V."/>
            <person name="Rakitin A.L."/>
            <person name="Mardanov A.V."/>
            <person name="Ivanova A.A."/>
            <person name="Saltykova V.X."/>
            <person name="Rijpstra W.I.C."/>
            <person name="Sinninghe Damste J.S."/>
            <person name="Ravin N.V."/>
        </authorList>
    </citation>
    <scope>NUCLEOTIDE SEQUENCE [LARGE SCALE GENOMIC DNA]</scope>
    <source>
        <strain evidence="3">PX69</strain>
    </source>
</reference>
<evidence type="ECO:0000313" key="2">
    <source>
        <dbReference type="EMBL" id="BBO30437.1"/>
    </source>
</evidence>
<proteinExistence type="predicted"/>
<feature type="compositionally biased region" description="Basic and acidic residues" evidence="1">
    <location>
        <begin position="1"/>
        <end position="13"/>
    </location>
</feature>
<name>A0A5K7X3R5_9BACT</name>
<accession>A0A5K7X3R5</accession>
<dbReference type="RefSeq" id="WP_152096782.1">
    <property type="nucleotide sequence ID" value="NZ_AP021861.1"/>
</dbReference>
<dbReference type="AlphaFoldDB" id="A0A5K7X3R5"/>